<dbReference type="RefSeq" id="WP_188711414.1">
    <property type="nucleotide sequence ID" value="NZ_BMHO01000001.1"/>
</dbReference>
<evidence type="ECO:0000256" key="4">
    <source>
        <dbReference type="ARBA" id="ARBA00023136"/>
    </source>
</evidence>
<gene>
    <name evidence="8" type="ORF">GCM10010915_12470</name>
</gene>
<feature type="transmembrane region" description="Helical" evidence="6">
    <location>
        <begin position="240"/>
        <end position="258"/>
    </location>
</feature>
<feature type="transmembrane region" description="Helical" evidence="6">
    <location>
        <begin position="34"/>
        <end position="53"/>
    </location>
</feature>
<reference evidence="8" key="1">
    <citation type="journal article" date="2014" name="Int. J. Syst. Evol. Microbiol.">
        <title>Complete genome sequence of Corynebacterium casei LMG S-19264T (=DSM 44701T), isolated from a smear-ripened cheese.</title>
        <authorList>
            <consortium name="US DOE Joint Genome Institute (JGI-PGF)"/>
            <person name="Walter F."/>
            <person name="Albersmeier A."/>
            <person name="Kalinowski J."/>
            <person name="Ruckert C."/>
        </authorList>
    </citation>
    <scope>NUCLEOTIDE SEQUENCE</scope>
    <source>
        <strain evidence="8">CGMCC 1.15152</strain>
    </source>
</reference>
<keyword evidence="3 6" id="KW-1133">Transmembrane helix</keyword>
<keyword evidence="5" id="KW-0046">Antibiotic resistance</keyword>
<feature type="transmembrane region" description="Helical" evidence="6">
    <location>
        <begin position="152"/>
        <end position="175"/>
    </location>
</feature>
<sequence length="262" mass="27081">MTVSGYDIPRAARPGARAWGQLILAETKSVIRDTAGLIIPIGMPSLLIVAQGAGASQEILPDAGGRSVFELYVLPLMLVMVVALVGVVNMPSFLATYRRGGLLKRLAATPAHPSMVLVAQVITSLVQTLVGVAIALGLSAAMFGVIGPENLLATIGVFALVCAAMYALGMIVAAISPTPNASVAIGLVLFFGIAAVGGLFGGPQNLPDPVAEIGRWLPYGAGFEAMQHAWVGETVPWQPLVALSAATVLGTACAVRLFRWSR</sequence>
<evidence type="ECO:0000313" key="9">
    <source>
        <dbReference type="Proteomes" id="UP000633205"/>
    </source>
</evidence>
<comment type="subcellular location">
    <subcellularLocation>
        <location evidence="1">Membrane</location>
        <topology evidence="1">Multi-pass membrane protein</topology>
    </subcellularLocation>
</comment>
<evidence type="ECO:0000256" key="6">
    <source>
        <dbReference type="SAM" id="Phobius"/>
    </source>
</evidence>
<name>A0A917DGD4_9MICO</name>
<organism evidence="8 9">
    <name type="scientific">Microbacterium faecale</name>
    <dbReference type="NCBI Taxonomy" id="1804630"/>
    <lineage>
        <taxon>Bacteria</taxon>
        <taxon>Bacillati</taxon>
        <taxon>Actinomycetota</taxon>
        <taxon>Actinomycetes</taxon>
        <taxon>Micrococcales</taxon>
        <taxon>Microbacteriaceae</taxon>
        <taxon>Microbacterium</taxon>
    </lineage>
</organism>
<keyword evidence="2 6" id="KW-0812">Transmembrane</keyword>
<protein>
    <submittedName>
        <fullName evidence="8">Transport permease protein</fullName>
    </submittedName>
</protein>
<feature type="transmembrane region" description="Helical" evidence="6">
    <location>
        <begin position="73"/>
        <end position="95"/>
    </location>
</feature>
<dbReference type="InterPro" id="IPR000412">
    <property type="entry name" value="ABC_2_transport"/>
</dbReference>
<keyword evidence="9" id="KW-1185">Reference proteome</keyword>
<evidence type="ECO:0000259" key="7">
    <source>
        <dbReference type="Pfam" id="PF12698"/>
    </source>
</evidence>
<dbReference type="Pfam" id="PF12698">
    <property type="entry name" value="ABC2_membrane_3"/>
    <property type="match status" value="1"/>
</dbReference>
<dbReference type="GO" id="GO:0043190">
    <property type="term" value="C:ATP-binding cassette (ABC) transporter complex"/>
    <property type="evidence" value="ECO:0007669"/>
    <property type="project" value="InterPro"/>
</dbReference>
<proteinExistence type="predicted"/>
<feature type="transmembrane region" description="Helical" evidence="6">
    <location>
        <begin position="182"/>
        <end position="200"/>
    </location>
</feature>
<dbReference type="InterPro" id="IPR052902">
    <property type="entry name" value="ABC-2_transporter"/>
</dbReference>
<evidence type="ECO:0000256" key="1">
    <source>
        <dbReference type="ARBA" id="ARBA00004141"/>
    </source>
</evidence>
<dbReference type="PANTHER" id="PTHR43027">
    <property type="entry name" value="DOXORUBICIN RESISTANCE ABC TRANSPORTER PERMEASE PROTEIN DRRC-RELATED"/>
    <property type="match status" value="1"/>
</dbReference>
<reference evidence="8" key="2">
    <citation type="submission" date="2020-09" db="EMBL/GenBank/DDBJ databases">
        <authorList>
            <person name="Sun Q."/>
            <person name="Zhou Y."/>
        </authorList>
    </citation>
    <scope>NUCLEOTIDE SEQUENCE</scope>
    <source>
        <strain evidence="8">CGMCC 1.15152</strain>
    </source>
</reference>
<keyword evidence="4 6" id="KW-0472">Membrane</keyword>
<dbReference type="GO" id="GO:0140359">
    <property type="term" value="F:ABC-type transporter activity"/>
    <property type="evidence" value="ECO:0007669"/>
    <property type="project" value="InterPro"/>
</dbReference>
<dbReference type="Proteomes" id="UP000633205">
    <property type="component" value="Unassembled WGS sequence"/>
</dbReference>
<accession>A0A917DGD4</accession>
<dbReference type="InterPro" id="IPR013525">
    <property type="entry name" value="ABC2_TM"/>
</dbReference>
<evidence type="ECO:0000256" key="3">
    <source>
        <dbReference type="ARBA" id="ARBA00022989"/>
    </source>
</evidence>
<dbReference type="PANTHER" id="PTHR43027:SF2">
    <property type="entry name" value="TRANSPORT PERMEASE PROTEIN"/>
    <property type="match status" value="1"/>
</dbReference>
<dbReference type="EMBL" id="BMHO01000001">
    <property type="protein sequence ID" value="GGD33597.1"/>
    <property type="molecule type" value="Genomic_DNA"/>
</dbReference>
<dbReference type="GO" id="GO:0046677">
    <property type="term" value="P:response to antibiotic"/>
    <property type="evidence" value="ECO:0007669"/>
    <property type="project" value="UniProtKB-KW"/>
</dbReference>
<evidence type="ECO:0000256" key="2">
    <source>
        <dbReference type="ARBA" id="ARBA00022692"/>
    </source>
</evidence>
<feature type="domain" description="ABC-2 type transporter transmembrane" evidence="7">
    <location>
        <begin position="43"/>
        <end position="249"/>
    </location>
</feature>
<dbReference type="AlphaFoldDB" id="A0A917DGD4"/>
<evidence type="ECO:0000313" key="8">
    <source>
        <dbReference type="EMBL" id="GGD33597.1"/>
    </source>
</evidence>
<evidence type="ECO:0000256" key="5">
    <source>
        <dbReference type="ARBA" id="ARBA00023251"/>
    </source>
</evidence>
<feature type="transmembrane region" description="Helical" evidence="6">
    <location>
        <begin position="116"/>
        <end position="146"/>
    </location>
</feature>
<dbReference type="PIRSF" id="PIRSF006648">
    <property type="entry name" value="DrrB"/>
    <property type="match status" value="1"/>
</dbReference>
<comment type="caution">
    <text evidence="8">The sequence shown here is derived from an EMBL/GenBank/DDBJ whole genome shotgun (WGS) entry which is preliminary data.</text>
</comment>